<dbReference type="InterPro" id="IPR009843">
    <property type="entry name" value="DUF1403"/>
</dbReference>
<evidence type="ECO:0008006" key="3">
    <source>
        <dbReference type="Google" id="ProtNLM"/>
    </source>
</evidence>
<geneLocation type="plasmid" evidence="2">
    <name>II</name>
</geneLocation>
<protein>
    <recommendedName>
        <fullName evidence="3">DUF1403 family protein</fullName>
    </recommendedName>
</protein>
<dbReference type="HOGENOM" id="CLU_077136_0_0_5"/>
<keyword evidence="1" id="KW-0614">Plasmid</keyword>
<dbReference type="Proteomes" id="UP000028186">
    <property type="component" value="Plasmid pHAMBI1141a"/>
</dbReference>
<gene>
    <name evidence="1" type="ORF">RG1141_PA01090</name>
</gene>
<organism evidence="1 2">
    <name type="scientific">Neorhizobium galegae bv. officinalis bv. officinalis str. HAMBI 1141</name>
    <dbReference type="NCBI Taxonomy" id="1028801"/>
    <lineage>
        <taxon>Bacteria</taxon>
        <taxon>Pseudomonadati</taxon>
        <taxon>Pseudomonadota</taxon>
        <taxon>Alphaproteobacteria</taxon>
        <taxon>Hyphomicrobiales</taxon>
        <taxon>Rhizobiaceae</taxon>
        <taxon>Rhizobium/Agrobacterium group</taxon>
        <taxon>Neorhizobium</taxon>
    </lineage>
</organism>
<evidence type="ECO:0000313" key="2">
    <source>
        <dbReference type="Proteomes" id="UP000028186"/>
    </source>
</evidence>
<proteinExistence type="predicted"/>
<dbReference type="EMBL" id="HG938356">
    <property type="protein sequence ID" value="CDN56945.1"/>
    <property type="molecule type" value="Genomic_DNA"/>
</dbReference>
<sequence>MIPKAVSQKTPFQPMPAARWAGPQTFAADTADAAFMAGGALYPLDQIVRAEPDWAGAWRQRLALKCAAAAVRLAGRSEDEAGLRDAWLLRRPGDDPGPAGQILSAWKRLASRSSALDADMLQTVAAMLGIKWDEPLATLAQVFDDLGLAGSAAPFAAAAIIRETHAIRPDAEALGWWLADLLLAQKLRWPVPVPLLMSQRFSSVFRAEGGRGRLRPGEEGFDRAICLALVHAAAEAGRLAADIARRAERLAVVTPKLRAKGAEDGLRLLLSDDAVSGSLQTPNLSRFASRRLFERLQQLEAVRELSGRPTFRIYGL</sequence>
<dbReference type="PATRIC" id="fig|1028801.3.peg.4705"/>
<dbReference type="AlphaFoldDB" id="A0A068THI2"/>
<dbReference type="Pfam" id="PF07183">
    <property type="entry name" value="DUF1403"/>
    <property type="match status" value="1"/>
</dbReference>
<accession>A0A068THI2</accession>
<evidence type="ECO:0000313" key="1">
    <source>
        <dbReference type="EMBL" id="CDN56945.1"/>
    </source>
</evidence>
<name>A0A068THI2_NEOGA</name>
<dbReference type="KEGG" id="ngl:RG1141_PA01090"/>
<reference evidence="2" key="1">
    <citation type="journal article" date="2014" name="BMC Genomics">
        <title>Genome sequencing of two Neorhizobium galegae strains reveals a noeT gene responsible for the unusual acetylation of the nodulation factors.</title>
        <authorList>
            <person name="Osterman J."/>
            <person name="Marsh J."/>
            <person name="Laine P.K."/>
            <person name="Zeng Z."/>
            <person name="Alatalo E."/>
            <person name="Sullivan J.T."/>
            <person name="Young J.P."/>
            <person name="Thomas-Oates J."/>
            <person name="Paulin L."/>
            <person name="Lindstrom K."/>
        </authorList>
    </citation>
    <scope>NUCLEOTIDE SEQUENCE [LARGE SCALE GENOMIC DNA]</scope>
    <source>
        <strain evidence="2">HAMBI 1141</strain>
        <plasmid evidence="2">II</plasmid>
    </source>
</reference>
<dbReference type="eggNOG" id="ENOG502Z8P4">
    <property type="taxonomic scope" value="Bacteria"/>
</dbReference>